<organism evidence="2 3">
    <name type="scientific">Triparma columacea</name>
    <dbReference type="NCBI Taxonomy" id="722753"/>
    <lineage>
        <taxon>Eukaryota</taxon>
        <taxon>Sar</taxon>
        <taxon>Stramenopiles</taxon>
        <taxon>Ochrophyta</taxon>
        <taxon>Bolidophyceae</taxon>
        <taxon>Parmales</taxon>
        <taxon>Triparmaceae</taxon>
        <taxon>Triparma</taxon>
    </lineage>
</organism>
<proteinExistence type="predicted"/>
<dbReference type="InterPro" id="IPR011992">
    <property type="entry name" value="EF-hand-dom_pair"/>
</dbReference>
<sequence length="126" mass="14138">MSFDPRSDADAYLASNKVIPLFHDLGTKLLYSKPSDPNAFLKSTLEEIQESKNRGVKSSFFTEKDVLTMYKMFDPTGRGSVSREQYGEALKSMGVDEPTVEVGEGRVGKEDFEKNFKIELDNLSLT</sequence>
<dbReference type="GO" id="GO:0005509">
    <property type="term" value="F:calcium ion binding"/>
    <property type="evidence" value="ECO:0007669"/>
    <property type="project" value="InterPro"/>
</dbReference>
<dbReference type="InterPro" id="IPR039879">
    <property type="entry name" value="EFC10"/>
</dbReference>
<feature type="domain" description="EF-hand" evidence="1">
    <location>
        <begin position="61"/>
        <end position="96"/>
    </location>
</feature>
<evidence type="ECO:0000313" key="3">
    <source>
        <dbReference type="Proteomes" id="UP001165065"/>
    </source>
</evidence>
<dbReference type="Proteomes" id="UP001165065">
    <property type="component" value="Unassembled WGS sequence"/>
</dbReference>
<dbReference type="AlphaFoldDB" id="A0A9W7G4T4"/>
<dbReference type="Pfam" id="PF24548">
    <property type="entry name" value="EF_EFCAB10_C"/>
    <property type="match status" value="1"/>
</dbReference>
<name>A0A9W7G4T4_9STRA</name>
<evidence type="ECO:0000259" key="1">
    <source>
        <dbReference type="PROSITE" id="PS50222"/>
    </source>
</evidence>
<dbReference type="EMBL" id="BRYA01000026">
    <property type="protein sequence ID" value="GMI33092.1"/>
    <property type="molecule type" value="Genomic_DNA"/>
</dbReference>
<gene>
    <name evidence="2" type="ORF">TrCOL_g2339</name>
</gene>
<dbReference type="PANTHER" id="PTHR21847:SF1">
    <property type="entry name" value="EF-HAND CALCIUM-BINDING DOMAIN-CONTAINING PROTEIN 10"/>
    <property type="match status" value="1"/>
</dbReference>
<evidence type="ECO:0000313" key="2">
    <source>
        <dbReference type="EMBL" id="GMI33092.1"/>
    </source>
</evidence>
<dbReference type="PANTHER" id="PTHR21847">
    <property type="entry name" value="EF-HAND CALCIUM-BINDING DOMAIN-CONTAINING PROTEIN 10"/>
    <property type="match status" value="1"/>
</dbReference>
<dbReference type="InterPro" id="IPR002048">
    <property type="entry name" value="EF_hand_dom"/>
</dbReference>
<keyword evidence="3" id="KW-1185">Reference proteome</keyword>
<comment type="caution">
    <text evidence="2">The sequence shown here is derived from an EMBL/GenBank/DDBJ whole genome shotgun (WGS) entry which is preliminary data.</text>
</comment>
<dbReference type="InterPro" id="IPR049760">
    <property type="entry name" value="DD_EFCAB10"/>
</dbReference>
<protein>
    <recommendedName>
        <fullName evidence="1">EF-hand domain-containing protein</fullName>
    </recommendedName>
</protein>
<dbReference type="SUPFAM" id="SSF47391">
    <property type="entry name" value="Dimerization-anchoring domain of cAMP-dependent PK regulatory subunit"/>
    <property type="match status" value="1"/>
</dbReference>
<dbReference type="OrthoDB" id="10260455at2759"/>
<dbReference type="SUPFAM" id="SSF47473">
    <property type="entry name" value="EF-hand"/>
    <property type="match status" value="1"/>
</dbReference>
<dbReference type="PROSITE" id="PS50222">
    <property type="entry name" value="EF_HAND_2"/>
    <property type="match status" value="1"/>
</dbReference>
<dbReference type="CDD" id="cd22976">
    <property type="entry name" value="DD_EFCAB10"/>
    <property type="match status" value="1"/>
</dbReference>
<dbReference type="InterPro" id="IPR056587">
    <property type="entry name" value="EF_EFCAB10_C"/>
</dbReference>
<reference evidence="3" key="1">
    <citation type="journal article" date="2023" name="Commun. Biol.">
        <title>Genome analysis of Parmales, the sister group of diatoms, reveals the evolutionary specialization of diatoms from phago-mixotrophs to photoautotrophs.</title>
        <authorList>
            <person name="Ban H."/>
            <person name="Sato S."/>
            <person name="Yoshikawa S."/>
            <person name="Yamada K."/>
            <person name="Nakamura Y."/>
            <person name="Ichinomiya M."/>
            <person name="Sato N."/>
            <person name="Blanc-Mathieu R."/>
            <person name="Endo H."/>
            <person name="Kuwata A."/>
            <person name="Ogata H."/>
        </authorList>
    </citation>
    <scope>NUCLEOTIDE SEQUENCE [LARGE SCALE GENOMIC DNA]</scope>
</reference>
<accession>A0A9W7G4T4</accession>